<name>A0A1D6PC85_MAIZE</name>
<proteinExistence type="predicted"/>
<dbReference type="EMBL" id="CM000785">
    <property type="protein sequence ID" value="AQL07239.1"/>
    <property type="molecule type" value="Genomic_DNA"/>
</dbReference>
<sequence length="170" mass="18055">MEEDDEFGDLYTDILIPTHTPQSTSALSNHVLVETLHPNPTPVATAAEEVDDDWLLGGSESIPRVDPTGDWTDEGDDGGEPAPPAKRSISADDINPLMGVVRGIPGRLGSRHHRQMVRPGATRACARSGGEGTTDIHARAWEGAVGMSGAEDVAGGRTVVCGRLHYVLKR</sequence>
<dbReference type="InParanoid" id="A0A1D6PC85"/>
<organism evidence="1">
    <name type="scientific">Zea mays</name>
    <name type="common">Maize</name>
    <dbReference type="NCBI Taxonomy" id="4577"/>
    <lineage>
        <taxon>Eukaryota</taxon>
        <taxon>Viridiplantae</taxon>
        <taxon>Streptophyta</taxon>
        <taxon>Embryophyta</taxon>
        <taxon>Tracheophyta</taxon>
        <taxon>Spermatophyta</taxon>
        <taxon>Magnoliopsida</taxon>
        <taxon>Liliopsida</taxon>
        <taxon>Poales</taxon>
        <taxon>Poaceae</taxon>
        <taxon>PACMAD clade</taxon>
        <taxon>Panicoideae</taxon>
        <taxon>Andropogonodae</taxon>
        <taxon>Andropogoneae</taxon>
        <taxon>Tripsacinae</taxon>
        <taxon>Zea</taxon>
    </lineage>
</organism>
<protein>
    <submittedName>
        <fullName evidence="1">Uncharacterized protein</fullName>
    </submittedName>
</protein>
<reference evidence="1" key="1">
    <citation type="submission" date="2015-12" db="EMBL/GenBank/DDBJ databases">
        <title>Update maize B73 reference genome by single molecule sequencing technologies.</title>
        <authorList>
            <consortium name="Maize Genome Sequencing Project"/>
            <person name="Ware D."/>
        </authorList>
    </citation>
    <scope>NUCLEOTIDE SEQUENCE</scope>
    <source>
        <tissue evidence="1">Seedling</tissue>
    </source>
</reference>
<evidence type="ECO:0000313" key="1">
    <source>
        <dbReference type="EMBL" id="AQL07239.1"/>
    </source>
</evidence>
<accession>A0A1D6PC85</accession>
<dbReference type="AlphaFoldDB" id="A0A1D6PC85"/>
<gene>
    <name evidence="1" type="ORF">ZEAMMB73_Zm00001d047669</name>
</gene>